<keyword evidence="12" id="KW-1185">Reference proteome</keyword>
<dbReference type="Proteomes" id="UP000614490">
    <property type="component" value="Unassembled WGS sequence"/>
</dbReference>
<reference evidence="11 12" key="1">
    <citation type="journal article" date="2005" name="Int. J. Syst. Evol. Microbiol.">
        <title>Halobacillus yeomjeoni sp. nov., isolated from a marine solar saltern in Korea.</title>
        <authorList>
            <person name="Yoon J.H."/>
            <person name="Kang S.J."/>
            <person name="Lee C.H."/>
            <person name="Oh H.W."/>
            <person name="Oh T.K."/>
        </authorList>
    </citation>
    <scope>NUCLEOTIDE SEQUENCE [LARGE SCALE GENOMIC DNA]</scope>
    <source>
        <strain evidence="11 12">KCTC 3957</strain>
    </source>
</reference>
<dbReference type="GO" id="GO:0016020">
    <property type="term" value="C:membrane"/>
    <property type="evidence" value="ECO:0007669"/>
    <property type="project" value="InterPro"/>
</dbReference>
<keyword evidence="9" id="KW-0732">Signal</keyword>
<feature type="binding site" description="covalent" evidence="6">
    <location>
        <position position="78"/>
    </location>
    <ligand>
        <name>heme c</name>
        <dbReference type="ChEBI" id="CHEBI:61717"/>
    </ligand>
</feature>
<keyword evidence="4" id="KW-0249">Electron transport</keyword>
<dbReference type="PROSITE" id="PS51257">
    <property type="entry name" value="PROKAR_LIPOPROTEIN"/>
    <property type="match status" value="1"/>
</dbReference>
<feature type="chain" id="PRO_5038821309" evidence="9">
    <location>
        <begin position="21"/>
        <end position="139"/>
    </location>
</feature>
<proteinExistence type="predicted"/>
<comment type="caution">
    <text evidence="11">The sequence shown here is derived from an EMBL/GenBank/DDBJ whole genome shotgun (WGS) entry which is preliminary data.</text>
</comment>
<feature type="binding site" description="axial binding residue" evidence="7">
    <location>
        <position position="117"/>
    </location>
    <ligand>
        <name>heme c</name>
        <dbReference type="ChEBI" id="CHEBI:61717"/>
    </ligand>
    <ligandPart>
        <name>Fe</name>
        <dbReference type="ChEBI" id="CHEBI:18248"/>
    </ligandPart>
</feature>
<feature type="signal peptide" evidence="9">
    <location>
        <begin position="1"/>
        <end position="20"/>
    </location>
</feature>
<dbReference type="InterPro" id="IPR054782">
    <property type="entry name" value="Cytochro_C551"/>
</dbReference>
<evidence type="ECO:0000313" key="12">
    <source>
        <dbReference type="Proteomes" id="UP000614490"/>
    </source>
</evidence>
<dbReference type="GO" id="GO:0009055">
    <property type="term" value="F:electron transfer activity"/>
    <property type="evidence" value="ECO:0007669"/>
    <property type="project" value="InterPro"/>
</dbReference>
<feature type="domain" description="Cytochrome c" evidence="10">
    <location>
        <begin position="65"/>
        <end position="139"/>
    </location>
</feature>
<evidence type="ECO:0000313" key="11">
    <source>
        <dbReference type="EMBL" id="MBH0230899.1"/>
    </source>
</evidence>
<evidence type="ECO:0000256" key="6">
    <source>
        <dbReference type="PIRSR" id="PIRSR000025-1"/>
    </source>
</evidence>
<keyword evidence="2 6" id="KW-0349">Heme</keyword>
<name>A0A931HWI1_9BACI</name>
<keyword evidence="5 7" id="KW-0408">Iron</keyword>
<dbReference type="AlphaFoldDB" id="A0A931HWI1"/>
<feature type="compositionally biased region" description="Acidic residues" evidence="8">
    <location>
        <begin position="44"/>
        <end position="55"/>
    </location>
</feature>
<feature type="binding site" description="axial binding residue" evidence="7">
    <location>
        <position position="82"/>
    </location>
    <ligand>
        <name>heme c</name>
        <dbReference type="ChEBI" id="CHEBI:61717"/>
    </ligand>
    <ligandPart>
        <name>Fe</name>
        <dbReference type="ChEBI" id="CHEBI:18248"/>
    </ligandPart>
</feature>
<dbReference type="PROSITE" id="PS51007">
    <property type="entry name" value="CYTC"/>
    <property type="match status" value="1"/>
</dbReference>
<dbReference type="PANTHER" id="PTHR37823:SF3">
    <property type="entry name" value="CYTOCHROME C-551"/>
    <property type="match status" value="1"/>
</dbReference>
<dbReference type="GO" id="GO:0020037">
    <property type="term" value="F:heme binding"/>
    <property type="evidence" value="ECO:0007669"/>
    <property type="project" value="InterPro"/>
</dbReference>
<evidence type="ECO:0000256" key="7">
    <source>
        <dbReference type="PIRSR" id="PIRSR000025-2"/>
    </source>
</evidence>
<feature type="binding site" description="covalent" evidence="6">
    <location>
        <position position="81"/>
    </location>
    <ligand>
        <name>heme c</name>
        <dbReference type="ChEBI" id="CHEBI:61717"/>
    </ligand>
</feature>
<dbReference type="InterPro" id="IPR051811">
    <property type="entry name" value="Cytochrome_c550/c551-like"/>
</dbReference>
<dbReference type="InterPro" id="IPR009056">
    <property type="entry name" value="Cyt_c-like_dom"/>
</dbReference>
<feature type="region of interest" description="Disordered" evidence="8">
    <location>
        <begin position="23"/>
        <end position="68"/>
    </location>
</feature>
<dbReference type="GO" id="GO:0005506">
    <property type="term" value="F:iron ion binding"/>
    <property type="evidence" value="ECO:0007669"/>
    <property type="project" value="InterPro"/>
</dbReference>
<evidence type="ECO:0000256" key="8">
    <source>
        <dbReference type="SAM" id="MobiDB-lite"/>
    </source>
</evidence>
<feature type="compositionally biased region" description="Acidic residues" evidence="8">
    <location>
        <begin position="26"/>
        <end position="36"/>
    </location>
</feature>
<evidence type="ECO:0000256" key="2">
    <source>
        <dbReference type="ARBA" id="ARBA00022617"/>
    </source>
</evidence>
<sequence length="139" mass="14038">MKKLLFALLFAMVLVLGACGGGGDEGTSEDTSEEPATEEKADEGTEDATGDDSGEGTEGGGEGTVDTAAAEKAYQNNCSSCHGGELGGGFGPALAQIGSKYSADEIVNIIKNGQGSMPAQEQVSDEDAQLIAGWLATMK</sequence>
<dbReference type="Gene3D" id="1.10.760.10">
    <property type="entry name" value="Cytochrome c-like domain"/>
    <property type="match status" value="1"/>
</dbReference>
<dbReference type="Pfam" id="PF13442">
    <property type="entry name" value="Cytochrome_CBB3"/>
    <property type="match status" value="1"/>
</dbReference>
<dbReference type="PIRSF" id="PIRSF000025">
    <property type="entry name" value="Cytc_Bsub_c550"/>
    <property type="match status" value="1"/>
</dbReference>
<organism evidence="11 12">
    <name type="scientific">Halobacillus yeomjeoni</name>
    <dbReference type="NCBI Taxonomy" id="311194"/>
    <lineage>
        <taxon>Bacteria</taxon>
        <taxon>Bacillati</taxon>
        <taxon>Bacillota</taxon>
        <taxon>Bacilli</taxon>
        <taxon>Bacillales</taxon>
        <taxon>Bacillaceae</taxon>
        <taxon>Halobacillus</taxon>
    </lineage>
</organism>
<evidence type="ECO:0000259" key="10">
    <source>
        <dbReference type="PROSITE" id="PS51007"/>
    </source>
</evidence>
<dbReference type="NCBIfam" id="NF045774">
    <property type="entry name" value="cytochro_C551"/>
    <property type="match status" value="1"/>
</dbReference>
<keyword evidence="1" id="KW-0813">Transport</keyword>
<dbReference type="InterPro" id="IPR012218">
    <property type="entry name" value="Cyt_c_BACSU-c550-type"/>
</dbReference>
<gene>
    <name evidence="11" type="ORF">H0267_11785</name>
</gene>
<protein>
    <submittedName>
        <fullName evidence="11">Cytochrome c</fullName>
    </submittedName>
</protein>
<evidence type="ECO:0000256" key="4">
    <source>
        <dbReference type="ARBA" id="ARBA00022982"/>
    </source>
</evidence>
<evidence type="ECO:0000256" key="9">
    <source>
        <dbReference type="SAM" id="SignalP"/>
    </source>
</evidence>
<evidence type="ECO:0000256" key="1">
    <source>
        <dbReference type="ARBA" id="ARBA00022448"/>
    </source>
</evidence>
<accession>A0A931HWI1</accession>
<evidence type="ECO:0000256" key="5">
    <source>
        <dbReference type="ARBA" id="ARBA00023004"/>
    </source>
</evidence>
<dbReference type="PANTHER" id="PTHR37823">
    <property type="entry name" value="CYTOCHROME C-553-LIKE"/>
    <property type="match status" value="1"/>
</dbReference>
<comment type="PTM">
    <text evidence="6">Binds 1 heme c group covalently per subunit.</text>
</comment>
<keyword evidence="3 7" id="KW-0479">Metal-binding</keyword>
<dbReference type="RefSeq" id="WP_197317501.1">
    <property type="nucleotide sequence ID" value="NZ_JADZSC010000002.1"/>
</dbReference>
<dbReference type="SUPFAM" id="SSF46626">
    <property type="entry name" value="Cytochrome c"/>
    <property type="match status" value="1"/>
</dbReference>
<evidence type="ECO:0000256" key="3">
    <source>
        <dbReference type="ARBA" id="ARBA00022723"/>
    </source>
</evidence>
<dbReference type="EMBL" id="JADZSC010000002">
    <property type="protein sequence ID" value="MBH0230899.1"/>
    <property type="molecule type" value="Genomic_DNA"/>
</dbReference>
<dbReference type="InterPro" id="IPR036909">
    <property type="entry name" value="Cyt_c-like_dom_sf"/>
</dbReference>